<reference evidence="5" key="1">
    <citation type="submission" date="2012-12" db="EMBL/GenBank/DDBJ databases">
        <authorList>
            <person name="Hellsten U."/>
            <person name="Grimwood J."/>
            <person name="Chapman J.A."/>
            <person name="Shapiro H."/>
            <person name="Aerts A."/>
            <person name="Otillar R.P."/>
            <person name="Terry A.Y."/>
            <person name="Boore J.L."/>
            <person name="Simakov O."/>
            <person name="Marletaz F."/>
            <person name="Cho S.-J."/>
            <person name="Edsinger-Gonzales E."/>
            <person name="Havlak P."/>
            <person name="Kuo D.-H."/>
            <person name="Larsson T."/>
            <person name="Lv J."/>
            <person name="Arendt D."/>
            <person name="Savage R."/>
            <person name="Osoegawa K."/>
            <person name="de Jong P."/>
            <person name="Lindberg D.R."/>
            <person name="Seaver E.C."/>
            <person name="Weisblat D.A."/>
            <person name="Putnam N.H."/>
            <person name="Grigoriev I.V."/>
            <person name="Rokhsar D.S."/>
        </authorList>
    </citation>
    <scope>NUCLEOTIDE SEQUENCE</scope>
    <source>
        <strain evidence="5">I ESC-2004</strain>
    </source>
</reference>
<gene>
    <name evidence="3" type="ORF">CAPTEDRAFT_146873</name>
</gene>
<dbReference type="FunFam" id="3.90.215.10:FF:000001">
    <property type="entry name" value="Tenascin isoform 1"/>
    <property type="match status" value="1"/>
</dbReference>
<dbReference type="InterPro" id="IPR036056">
    <property type="entry name" value="Fibrinogen-like_C"/>
</dbReference>
<dbReference type="HOGENOM" id="CLU_038628_6_2_1"/>
<dbReference type="GO" id="GO:0005615">
    <property type="term" value="C:extracellular space"/>
    <property type="evidence" value="ECO:0007669"/>
    <property type="project" value="TreeGrafter"/>
</dbReference>
<sequence>EDCKDLLDKGFSRNGVYSIRSPAGGVMQVYCDMTTDGGGFYVLQRRMDGSQDFMLGWDHYTAGFDELTGEFWLGNKKLNLLTAHNPHELRIELRDWDGETRYARHSIFNVGTEADKFLLTIGGYSGDAGNSMARSNGGRFSTIDQDNDAWRGRDCASFRKSGWWHNACSYSNLNGLYLNGAYSGDQGGVYWTHWRGDRYSLQYAEMKMRPL</sequence>
<feature type="domain" description="Fibrinogen C-terminal" evidence="2">
    <location>
        <begin position="1"/>
        <end position="211"/>
    </location>
</feature>
<dbReference type="SMART" id="SM00186">
    <property type="entry name" value="FBG"/>
    <property type="match status" value="1"/>
</dbReference>
<dbReference type="NCBIfam" id="NF040941">
    <property type="entry name" value="GGGWT_bact"/>
    <property type="match status" value="1"/>
</dbReference>
<reference evidence="4" key="3">
    <citation type="submission" date="2015-06" db="UniProtKB">
        <authorList>
            <consortium name="EnsemblMetazoa"/>
        </authorList>
    </citation>
    <scope>IDENTIFICATION</scope>
</reference>
<evidence type="ECO:0000313" key="3">
    <source>
        <dbReference type="EMBL" id="ELU13555.1"/>
    </source>
</evidence>
<dbReference type="FunCoup" id="R7VCZ2">
    <property type="interactions" value="36"/>
</dbReference>
<protein>
    <recommendedName>
        <fullName evidence="2">Fibrinogen C-terminal domain-containing protein</fullName>
    </recommendedName>
</protein>
<evidence type="ECO:0000259" key="2">
    <source>
        <dbReference type="PROSITE" id="PS51406"/>
    </source>
</evidence>
<dbReference type="EMBL" id="AMQN01005091">
    <property type="status" value="NOT_ANNOTATED_CDS"/>
    <property type="molecule type" value="Genomic_DNA"/>
</dbReference>
<dbReference type="PANTHER" id="PTHR19143:SF458">
    <property type="entry name" value="FIBRINOGEN C-TERMINAL DOMAIN-CONTAINING PROTEIN-RELATED"/>
    <property type="match status" value="1"/>
</dbReference>
<keyword evidence="5" id="KW-1185">Reference proteome</keyword>
<dbReference type="OrthoDB" id="7735550at2759"/>
<dbReference type="STRING" id="283909.R7VCZ2"/>
<dbReference type="SUPFAM" id="SSF56496">
    <property type="entry name" value="Fibrinogen C-terminal domain-like"/>
    <property type="match status" value="1"/>
</dbReference>
<dbReference type="CDD" id="cd00087">
    <property type="entry name" value="FReD"/>
    <property type="match status" value="1"/>
</dbReference>
<dbReference type="InterPro" id="IPR050373">
    <property type="entry name" value="Fibrinogen_C-term_domain"/>
</dbReference>
<dbReference type="Pfam" id="PF00147">
    <property type="entry name" value="Fibrinogen_C"/>
    <property type="match status" value="1"/>
</dbReference>
<dbReference type="Gene3D" id="3.90.215.10">
    <property type="entry name" value="Gamma Fibrinogen, chain A, domain 1"/>
    <property type="match status" value="1"/>
</dbReference>
<dbReference type="PROSITE" id="PS51406">
    <property type="entry name" value="FIBRINOGEN_C_2"/>
    <property type="match status" value="1"/>
</dbReference>
<dbReference type="AlphaFoldDB" id="R7VCZ2"/>
<accession>R7VCZ2</accession>
<evidence type="ECO:0000313" key="5">
    <source>
        <dbReference type="Proteomes" id="UP000014760"/>
    </source>
</evidence>
<reference evidence="3 5" key="2">
    <citation type="journal article" date="2013" name="Nature">
        <title>Insights into bilaterian evolution from three spiralian genomes.</title>
        <authorList>
            <person name="Simakov O."/>
            <person name="Marletaz F."/>
            <person name="Cho S.J."/>
            <person name="Edsinger-Gonzales E."/>
            <person name="Havlak P."/>
            <person name="Hellsten U."/>
            <person name="Kuo D.H."/>
            <person name="Larsson T."/>
            <person name="Lv J."/>
            <person name="Arendt D."/>
            <person name="Savage R."/>
            <person name="Osoegawa K."/>
            <person name="de Jong P."/>
            <person name="Grimwood J."/>
            <person name="Chapman J.A."/>
            <person name="Shapiro H."/>
            <person name="Aerts A."/>
            <person name="Otillar R.P."/>
            <person name="Terry A.Y."/>
            <person name="Boore J.L."/>
            <person name="Grigoriev I.V."/>
            <person name="Lindberg D.R."/>
            <person name="Seaver E.C."/>
            <person name="Weisblat D.A."/>
            <person name="Putnam N.H."/>
            <person name="Rokhsar D.S."/>
        </authorList>
    </citation>
    <scope>NUCLEOTIDE SEQUENCE</scope>
    <source>
        <strain evidence="3 5">I ESC-2004</strain>
    </source>
</reference>
<evidence type="ECO:0000256" key="1">
    <source>
        <dbReference type="ARBA" id="ARBA00023157"/>
    </source>
</evidence>
<dbReference type="OMA" id="LEMYSIN"/>
<dbReference type="InterPro" id="IPR002181">
    <property type="entry name" value="Fibrinogen_a/b/g_C_dom"/>
</dbReference>
<name>R7VCZ2_CAPTE</name>
<organism evidence="3">
    <name type="scientific">Capitella teleta</name>
    <name type="common">Polychaete worm</name>
    <dbReference type="NCBI Taxonomy" id="283909"/>
    <lineage>
        <taxon>Eukaryota</taxon>
        <taxon>Metazoa</taxon>
        <taxon>Spiralia</taxon>
        <taxon>Lophotrochozoa</taxon>
        <taxon>Annelida</taxon>
        <taxon>Polychaeta</taxon>
        <taxon>Sedentaria</taxon>
        <taxon>Scolecida</taxon>
        <taxon>Capitellidae</taxon>
        <taxon>Capitella</taxon>
    </lineage>
</organism>
<dbReference type="Proteomes" id="UP000014760">
    <property type="component" value="Unassembled WGS sequence"/>
</dbReference>
<dbReference type="PANTHER" id="PTHR19143">
    <property type="entry name" value="FIBRINOGEN/TENASCIN/ANGIOPOEITIN"/>
    <property type="match status" value="1"/>
</dbReference>
<dbReference type="EnsemblMetazoa" id="CapteT146873">
    <property type="protein sequence ID" value="CapteP146873"/>
    <property type="gene ID" value="CapteG146873"/>
</dbReference>
<dbReference type="InterPro" id="IPR014716">
    <property type="entry name" value="Fibrinogen_a/b/g_C_1"/>
</dbReference>
<evidence type="ECO:0000313" key="4">
    <source>
        <dbReference type="EnsemblMetazoa" id="CapteP146873"/>
    </source>
</evidence>
<keyword evidence="1" id="KW-1015">Disulfide bond</keyword>
<proteinExistence type="predicted"/>
<feature type="non-terminal residue" evidence="3">
    <location>
        <position position="1"/>
    </location>
</feature>
<dbReference type="EMBL" id="KB295123">
    <property type="protein sequence ID" value="ELU13555.1"/>
    <property type="molecule type" value="Genomic_DNA"/>
</dbReference>